<dbReference type="Pfam" id="PF00535">
    <property type="entry name" value="Glycos_transf_2"/>
    <property type="match status" value="1"/>
</dbReference>
<dbReference type="EMBL" id="LCFD01000003">
    <property type="protein sequence ID" value="KKS87164.1"/>
    <property type="molecule type" value="Genomic_DNA"/>
</dbReference>
<sequence>MIRFKFSTYVRLQTMKNPMEPHGQANGTKDTPRWGEHPVPFRQAFPTFNDGGIGAGIDLTISLITRNSVDLILRCLDSIYKQKGLNLQVLLVDNGSTDQTAKLVRQRFPRVAVTRNKSNLLFTKAHNQNLKKARGRYFLVVNDDTLIPKNTLPKIVRFMDTHPQVGIAGCLQKKPDGQIEMTGTDYPTPLVEFFDSTLAGKLLLKLFPLPKVSRLLKNYRYTGWDRRSSRTIGAVSGAFFMGRSDLLKTIGLFDENLWLYFEELDYCARAKARGWSTYHVANVAIIHLHTQTIIKLPAFFRYRIAEHDTLAYYKKYFGDFWHWFLWLAYRPNWLLWKLRPD</sequence>
<feature type="domain" description="Glycosyltransferase 2-like" evidence="1">
    <location>
        <begin position="63"/>
        <end position="184"/>
    </location>
</feature>
<dbReference type="PANTHER" id="PTHR43179">
    <property type="entry name" value="RHAMNOSYLTRANSFERASE WBBL"/>
    <property type="match status" value="1"/>
</dbReference>
<proteinExistence type="predicted"/>
<dbReference type="AlphaFoldDB" id="A0A0G1CNN8"/>
<reference evidence="2 3" key="1">
    <citation type="journal article" date="2015" name="Nature">
        <title>rRNA introns, odd ribosomes, and small enigmatic genomes across a large radiation of phyla.</title>
        <authorList>
            <person name="Brown C.T."/>
            <person name="Hug L.A."/>
            <person name="Thomas B.C."/>
            <person name="Sharon I."/>
            <person name="Castelle C.J."/>
            <person name="Singh A."/>
            <person name="Wilkins M.J."/>
            <person name="Williams K.H."/>
            <person name="Banfield J.F."/>
        </authorList>
    </citation>
    <scope>NUCLEOTIDE SEQUENCE [LARGE SCALE GENOMIC DNA]</scope>
</reference>
<dbReference type="InterPro" id="IPR029044">
    <property type="entry name" value="Nucleotide-diphossugar_trans"/>
</dbReference>
<protein>
    <recommendedName>
        <fullName evidence="1">Glycosyltransferase 2-like domain-containing protein</fullName>
    </recommendedName>
</protein>
<accession>A0A0G1CNN8</accession>
<evidence type="ECO:0000313" key="3">
    <source>
        <dbReference type="Proteomes" id="UP000034050"/>
    </source>
</evidence>
<dbReference type="Proteomes" id="UP000034050">
    <property type="component" value="Unassembled WGS sequence"/>
</dbReference>
<comment type="caution">
    <text evidence="2">The sequence shown here is derived from an EMBL/GenBank/DDBJ whole genome shotgun (WGS) entry which is preliminary data.</text>
</comment>
<dbReference type="CDD" id="cd04186">
    <property type="entry name" value="GT_2_like_c"/>
    <property type="match status" value="1"/>
</dbReference>
<organism evidence="2 3">
    <name type="scientific">Candidatus Gottesmanbacteria bacterium GW2011_GWB1_43_11</name>
    <dbReference type="NCBI Taxonomy" id="1618446"/>
    <lineage>
        <taxon>Bacteria</taxon>
        <taxon>Candidatus Gottesmaniibacteriota</taxon>
    </lineage>
</organism>
<name>A0A0G1CNN8_9BACT</name>
<evidence type="ECO:0000259" key="1">
    <source>
        <dbReference type="Pfam" id="PF00535"/>
    </source>
</evidence>
<evidence type="ECO:0000313" key="2">
    <source>
        <dbReference type="EMBL" id="KKS87164.1"/>
    </source>
</evidence>
<dbReference type="Gene3D" id="3.90.550.10">
    <property type="entry name" value="Spore Coat Polysaccharide Biosynthesis Protein SpsA, Chain A"/>
    <property type="match status" value="1"/>
</dbReference>
<gene>
    <name evidence="2" type="ORF">UV61_C0003G0017</name>
</gene>
<dbReference type="PANTHER" id="PTHR43179:SF7">
    <property type="entry name" value="RHAMNOSYLTRANSFERASE WBBL"/>
    <property type="match status" value="1"/>
</dbReference>
<dbReference type="InterPro" id="IPR001173">
    <property type="entry name" value="Glyco_trans_2-like"/>
</dbReference>
<dbReference type="SUPFAM" id="SSF53448">
    <property type="entry name" value="Nucleotide-diphospho-sugar transferases"/>
    <property type="match status" value="1"/>
</dbReference>
<dbReference type="STRING" id="1618446.UV61_C0003G0017"/>